<organism evidence="1 2">
    <name type="scientific">Neosynechococcus sphagnicola sy1</name>
    <dbReference type="NCBI Taxonomy" id="1497020"/>
    <lineage>
        <taxon>Bacteria</taxon>
        <taxon>Bacillati</taxon>
        <taxon>Cyanobacteriota</taxon>
        <taxon>Cyanophyceae</taxon>
        <taxon>Neosynechococcales</taxon>
        <taxon>Neosynechococcaceae</taxon>
        <taxon>Neosynechococcus</taxon>
    </lineage>
</organism>
<sequence length="63" mass="6732">MLVLQGYLIEHRNQDPASANAPLFSTGSGHSDNLWSHPLHDPIGEATLLALDPQSPGSPEFPS</sequence>
<protein>
    <submittedName>
        <fullName evidence="1">Uncharacterized protein</fullName>
    </submittedName>
</protein>
<proteinExistence type="predicted"/>
<evidence type="ECO:0000313" key="1">
    <source>
        <dbReference type="EMBL" id="KGF72390.1"/>
    </source>
</evidence>
<name>A0A098TIJ8_9CYAN</name>
<accession>A0A098TIJ8</accession>
<keyword evidence="2" id="KW-1185">Reference proteome</keyword>
<gene>
    <name evidence="1" type="ORF">DO97_09025</name>
</gene>
<comment type="caution">
    <text evidence="1">The sequence shown here is derived from an EMBL/GenBank/DDBJ whole genome shotgun (WGS) entry which is preliminary data.</text>
</comment>
<dbReference type="Proteomes" id="UP000030170">
    <property type="component" value="Unassembled WGS sequence"/>
</dbReference>
<dbReference type="EMBL" id="JJML01000027">
    <property type="protein sequence ID" value="KGF72390.1"/>
    <property type="molecule type" value="Genomic_DNA"/>
</dbReference>
<dbReference type="STRING" id="1497020.DO97_09025"/>
<evidence type="ECO:0000313" key="2">
    <source>
        <dbReference type="Proteomes" id="UP000030170"/>
    </source>
</evidence>
<reference evidence="1 2" key="1">
    <citation type="journal article" date="2014" name="Mol. Ecol.">
        <title>Evolution of Synechococcus.</title>
        <authorList>
            <person name="Dvorak P."/>
            <person name="Casamatta D."/>
            <person name="Hasler P."/>
            <person name="Poulickova A."/>
            <person name="Ondrej V."/>
            <person name="Sanges R."/>
        </authorList>
    </citation>
    <scope>NUCLEOTIDE SEQUENCE [LARGE SCALE GENOMIC DNA]</scope>
    <source>
        <strain evidence="1 2">CAUP A 1101</strain>
    </source>
</reference>
<dbReference type="AlphaFoldDB" id="A0A098TIJ8"/>